<dbReference type="EMBL" id="BMSX01000001">
    <property type="protein sequence ID" value="GGQ91485.1"/>
    <property type="molecule type" value="Genomic_DNA"/>
</dbReference>
<protein>
    <submittedName>
        <fullName evidence="2">Uncharacterized protein</fullName>
    </submittedName>
</protein>
<keyword evidence="3" id="KW-1185">Reference proteome</keyword>
<gene>
    <name evidence="2" type="ORF">GCM10010251_02360</name>
</gene>
<proteinExistence type="predicted"/>
<evidence type="ECO:0000256" key="1">
    <source>
        <dbReference type="SAM" id="MobiDB-lite"/>
    </source>
</evidence>
<sequence length="70" mass="7171">MPHRRTASSGGHDDVSVALDSGLSVTCTFLGFDPVTSELADARAGVSGRHGLDDAGAAPLLRQARRGRPG</sequence>
<reference evidence="2" key="1">
    <citation type="journal article" date="2014" name="Int. J. Syst. Evol. Microbiol.">
        <title>Complete genome sequence of Corynebacterium casei LMG S-19264T (=DSM 44701T), isolated from a smear-ripened cheese.</title>
        <authorList>
            <consortium name="US DOE Joint Genome Institute (JGI-PGF)"/>
            <person name="Walter F."/>
            <person name="Albersmeier A."/>
            <person name="Kalinowski J."/>
            <person name="Ruckert C."/>
        </authorList>
    </citation>
    <scope>NUCLEOTIDE SEQUENCE</scope>
    <source>
        <strain evidence="2">JCM 4346</strain>
    </source>
</reference>
<evidence type="ECO:0000313" key="3">
    <source>
        <dbReference type="Proteomes" id="UP000658320"/>
    </source>
</evidence>
<evidence type="ECO:0000313" key="2">
    <source>
        <dbReference type="EMBL" id="GGQ91485.1"/>
    </source>
</evidence>
<organism evidence="2 3">
    <name type="scientific">Streptomyces aurantiogriseus</name>
    <dbReference type="NCBI Taxonomy" id="66870"/>
    <lineage>
        <taxon>Bacteria</taxon>
        <taxon>Bacillati</taxon>
        <taxon>Actinomycetota</taxon>
        <taxon>Actinomycetes</taxon>
        <taxon>Kitasatosporales</taxon>
        <taxon>Streptomycetaceae</taxon>
        <taxon>Streptomyces</taxon>
    </lineage>
</organism>
<accession>A0A918EYQ9</accession>
<name>A0A918EYQ9_9ACTN</name>
<reference evidence="2" key="2">
    <citation type="submission" date="2020-09" db="EMBL/GenBank/DDBJ databases">
        <authorList>
            <person name="Sun Q."/>
            <person name="Ohkuma M."/>
        </authorList>
    </citation>
    <scope>NUCLEOTIDE SEQUENCE</scope>
    <source>
        <strain evidence="2">JCM 4346</strain>
    </source>
</reference>
<comment type="caution">
    <text evidence="2">The sequence shown here is derived from an EMBL/GenBank/DDBJ whole genome shotgun (WGS) entry which is preliminary data.</text>
</comment>
<dbReference type="Proteomes" id="UP000658320">
    <property type="component" value="Unassembled WGS sequence"/>
</dbReference>
<dbReference type="AlphaFoldDB" id="A0A918EYQ9"/>
<feature type="region of interest" description="Disordered" evidence="1">
    <location>
        <begin position="47"/>
        <end position="70"/>
    </location>
</feature>